<feature type="compositionally biased region" description="Basic and acidic residues" evidence="1">
    <location>
        <begin position="557"/>
        <end position="572"/>
    </location>
</feature>
<organism evidence="2 3">
    <name type="scientific">Solanum verrucosum</name>
    <dbReference type="NCBI Taxonomy" id="315347"/>
    <lineage>
        <taxon>Eukaryota</taxon>
        <taxon>Viridiplantae</taxon>
        <taxon>Streptophyta</taxon>
        <taxon>Embryophyta</taxon>
        <taxon>Tracheophyta</taxon>
        <taxon>Spermatophyta</taxon>
        <taxon>Magnoliopsida</taxon>
        <taxon>eudicotyledons</taxon>
        <taxon>Gunneridae</taxon>
        <taxon>Pentapetalae</taxon>
        <taxon>asterids</taxon>
        <taxon>lamiids</taxon>
        <taxon>Solanales</taxon>
        <taxon>Solanaceae</taxon>
        <taxon>Solanoideae</taxon>
        <taxon>Solaneae</taxon>
        <taxon>Solanum</taxon>
    </lineage>
</organism>
<feature type="region of interest" description="Disordered" evidence="1">
    <location>
        <begin position="497"/>
        <end position="587"/>
    </location>
</feature>
<keyword evidence="3" id="KW-1185">Reference proteome</keyword>
<accession>A0AAF0TR57</accession>
<evidence type="ECO:0000313" key="2">
    <source>
        <dbReference type="EMBL" id="WMV23438.1"/>
    </source>
</evidence>
<evidence type="ECO:0000256" key="1">
    <source>
        <dbReference type="SAM" id="MobiDB-lite"/>
    </source>
</evidence>
<reference evidence="2" key="1">
    <citation type="submission" date="2023-08" db="EMBL/GenBank/DDBJ databases">
        <title>A de novo genome assembly of Solanum verrucosum Schlechtendal, a Mexican diploid species geographically isolated from the other diploid A-genome species in potato relatives.</title>
        <authorList>
            <person name="Hosaka K."/>
        </authorList>
    </citation>
    <scope>NUCLEOTIDE SEQUENCE</scope>
    <source>
        <tissue evidence="2">Young leaves</tissue>
    </source>
</reference>
<feature type="compositionally biased region" description="Basic and acidic residues" evidence="1">
    <location>
        <begin position="637"/>
        <end position="655"/>
    </location>
</feature>
<feature type="compositionally biased region" description="Basic and acidic residues" evidence="1">
    <location>
        <begin position="610"/>
        <end position="629"/>
    </location>
</feature>
<evidence type="ECO:0000313" key="3">
    <source>
        <dbReference type="Proteomes" id="UP001234989"/>
    </source>
</evidence>
<gene>
    <name evidence="2" type="ORF">MTR67_016823</name>
</gene>
<dbReference type="EMBL" id="CP133615">
    <property type="protein sequence ID" value="WMV23438.1"/>
    <property type="molecule type" value="Genomic_DNA"/>
</dbReference>
<name>A0AAF0TR57_SOLVR</name>
<feature type="region of interest" description="Disordered" evidence="1">
    <location>
        <begin position="1"/>
        <end position="26"/>
    </location>
</feature>
<dbReference type="AlphaFoldDB" id="A0AAF0TR57"/>
<dbReference type="PANTHER" id="PTHR34536:SF12">
    <property type="entry name" value="BTZ DOMAIN-CONTAINING PROTEIN"/>
    <property type="match status" value="1"/>
</dbReference>
<feature type="region of interest" description="Disordered" evidence="1">
    <location>
        <begin position="610"/>
        <end position="661"/>
    </location>
</feature>
<dbReference type="Proteomes" id="UP001234989">
    <property type="component" value="Chromosome 4"/>
</dbReference>
<proteinExistence type="predicted"/>
<dbReference type="PANTHER" id="PTHR34536">
    <property type="entry name" value="DENTIN SIALOPHOSPHOPROTEIN-LIKE PROTEIN"/>
    <property type="match status" value="1"/>
</dbReference>
<sequence>MKREALVDSRIMPVSGNKEPGVLARQSSNSSSLLPIKKMLYLRAPIQPERSFSNENESKTKDVVPVEDASQIDLLRKTPSSVDSKPPISSASVIGTSEQEFNFPISSIHPRLRYKPANVLRHSLGSTLRGFDSLAKVDSNSVSSNSSLLKNRALDRDMNSPTRRTVESEPVVETLVQANAGTAVCPAGTFEANVLKTEVVRQNLQSIELSTKEVLELKPMKCEPIQEVSMTSHVSGGDLSTPSDIAAKNSLDQANADIAAKECYGYDYEFNGHYAFVGRVREDDVFEDGEIREPMMQSIAEDPIVDGQRPIGSIYQGSVYQSGIADVQEGCEKDVLRVRPSAGSRGAVRNVGEANNEFRYPGSASCTSLIQLSTPESVGVGSGRDMSPIALSSLQNAETPVYLSFSRDERENIQDVRDRFQDRSFGSSRGNFMSGRGRVRGWSRGRFHRLHTDWYSGCDFESYRGVADYRFRHNRTAAVWDSRLDGAAFASNRKRNPDALHSFRHPSAPHVRSRTQHRSPVLYREDRMRSSPRNSFTKEAIAPQRRDYSSPSYTARRLNDMRDVDSVQEHGHPRSLSSGGTPSDRPRVEILDHQERVEILDHQERVEILDHQERADGRFPDLHSGESTDKKRKYREGRREATQMKNVEDESDVSRLKKRRF</sequence>
<protein>
    <submittedName>
        <fullName evidence="2">Uncharacterized protein</fullName>
    </submittedName>
</protein>